<protein>
    <submittedName>
        <fullName evidence="2">NAD(P)-binding protein</fullName>
    </submittedName>
</protein>
<dbReference type="InterPro" id="IPR006311">
    <property type="entry name" value="TAT_signal"/>
</dbReference>
<dbReference type="InterPro" id="IPR036188">
    <property type="entry name" value="FAD/NAD-bd_sf"/>
</dbReference>
<keyword evidence="1" id="KW-0732">Signal</keyword>
<sequence length="195" mass="20227">MSLQRSRRTVLKGTVAATLAVTTGAVTAHATPGAGRDVAIFGGGMAGLAAAHELIVRGYSVTVYEPAFLGGKARSMPVPGTGTGGRRDLPGEHGFRFFPAIYQHVPDTMQRIPTARGGNVKDDHLTVVRDFVMAFDDPRYAPVLMPGSMSGFTADAESIGAVRNLQNAVITAYQGLADIPGGEFRINGGSGLGVG</sequence>
<accession>A0A6G9XTS5</accession>
<evidence type="ECO:0000313" key="3">
    <source>
        <dbReference type="Proteomes" id="UP000501705"/>
    </source>
</evidence>
<evidence type="ECO:0000313" key="2">
    <source>
        <dbReference type="EMBL" id="QIS04319.1"/>
    </source>
</evidence>
<dbReference type="EMBL" id="CP046171">
    <property type="protein sequence ID" value="QIS04319.1"/>
    <property type="molecule type" value="Genomic_DNA"/>
</dbReference>
<gene>
    <name evidence="2" type="ORF">F5X71_20060</name>
</gene>
<dbReference type="SUPFAM" id="SSF51905">
    <property type="entry name" value="FAD/NAD(P)-binding domain"/>
    <property type="match status" value="1"/>
</dbReference>
<feature type="chain" id="PRO_5026200370" evidence="1">
    <location>
        <begin position="31"/>
        <end position="195"/>
    </location>
</feature>
<evidence type="ECO:0000256" key="1">
    <source>
        <dbReference type="SAM" id="SignalP"/>
    </source>
</evidence>
<feature type="signal peptide" evidence="1">
    <location>
        <begin position="1"/>
        <end position="30"/>
    </location>
</feature>
<dbReference type="AlphaFoldDB" id="A0A6G9XTS5"/>
<dbReference type="PROSITE" id="PS51318">
    <property type="entry name" value="TAT"/>
    <property type="match status" value="1"/>
</dbReference>
<dbReference type="Pfam" id="PF13450">
    <property type="entry name" value="NAD_binding_8"/>
    <property type="match status" value="1"/>
</dbReference>
<name>A0A6G9XTS5_NOCBR</name>
<organism evidence="2 3">
    <name type="scientific">Nocardia brasiliensis</name>
    <dbReference type="NCBI Taxonomy" id="37326"/>
    <lineage>
        <taxon>Bacteria</taxon>
        <taxon>Bacillati</taxon>
        <taxon>Actinomycetota</taxon>
        <taxon>Actinomycetes</taxon>
        <taxon>Mycobacteriales</taxon>
        <taxon>Nocardiaceae</taxon>
        <taxon>Nocardia</taxon>
    </lineage>
</organism>
<dbReference type="Gene3D" id="3.50.50.60">
    <property type="entry name" value="FAD/NAD(P)-binding domain"/>
    <property type="match status" value="1"/>
</dbReference>
<reference evidence="2 3" key="1">
    <citation type="journal article" date="2019" name="ACS Chem. Biol.">
        <title>Identification and Mobilization of a Cryptic Antibiotic Biosynthesis Gene Locus from a Human-Pathogenic Nocardia Isolate.</title>
        <authorList>
            <person name="Herisse M."/>
            <person name="Ishida K."/>
            <person name="Porter J.L."/>
            <person name="Howden B."/>
            <person name="Hertweck C."/>
            <person name="Stinear T.P."/>
            <person name="Pidot S.J."/>
        </authorList>
    </citation>
    <scope>NUCLEOTIDE SEQUENCE [LARGE SCALE GENOMIC DNA]</scope>
    <source>
        <strain evidence="2 3">AUSMDU00024985</strain>
    </source>
</reference>
<dbReference type="Proteomes" id="UP000501705">
    <property type="component" value="Chromosome"/>
</dbReference>
<dbReference type="RefSeq" id="WP_167463438.1">
    <property type="nucleotide sequence ID" value="NZ_CP046171.1"/>
</dbReference>
<proteinExistence type="predicted"/>